<reference evidence="2 3" key="1">
    <citation type="submission" date="2019-02" db="EMBL/GenBank/DDBJ databases">
        <title>Sequencing the genomes of 1000 actinobacteria strains.</title>
        <authorList>
            <person name="Klenk H.-P."/>
        </authorList>
    </citation>
    <scope>NUCLEOTIDE SEQUENCE [LARGE SCALE GENOMIC DNA]</scope>
    <source>
        <strain evidence="2 3">DSM 45162</strain>
    </source>
</reference>
<dbReference type="InterPro" id="IPR005363">
    <property type="entry name" value="UPF0167"/>
</dbReference>
<accession>A0A4Q7ZK76</accession>
<sequence length="156" mass="17232">MCVCCGRQRPFTYVGPVYAVEELGRRLCPWCVADGQAASLFDAQFTEVGWRVPDDVAAEVTEEVLQRTPGFAGWQQERWLHHCGDAAEFHGPVGAAELAAFPDALECVRLEVRGDGGWSAEQVEGYVQSLSKDGQPTAYLFRCRRCGAHLAYSDFV</sequence>
<evidence type="ECO:0000313" key="3">
    <source>
        <dbReference type="Proteomes" id="UP000292564"/>
    </source>
</evidence>
<evidence type="ECO:0000256" key="1">
    <source>
        <dbReference type="ARBA" id="ARBA00008525"/>
    </source>
</evidence>
<dbReference type="AlphaFoldDB" id="A0A4Q7ZK76"/>
<name>A0A4Q7ZK76_9ACTN</name>
<protein>
    <recommendedName>
        <fullName evidence="4">CbrC family protein</fullName>
    </recommendedName>
</protein>
<evidence type="ECO:0000313" key="2">
    <source>
        <dbReference type="EMBL" id="RZU51328.1"/>
    </source>
</evidence>
<organism evidence="2 3">
    <name type="scientific">Krasilnikovia cinnamomea</name>
    <dbReference type="NCBI Taxonomy" id="349313"/>
    <lineage>
        <taxon>Bacteria</taxon>
        <taxon>Bacillati</taxon>
        <taxon>Actinomycetota</taxon>
        <taxon>Actinomycetes</taxon>
        <taxon>Micromonosporales</taxon>
        <taxon>Micromonosporaceae</taxon>
        <taxon>Krasilnikovia</taxon>
    </lineage>
</organism>
<proteinExistence type="inferred from homology"/>
<dbReference type="Pfam" id="PF03691">
    <property type="entry name" value="UPF0167"/>
    <property type="match status" value="1"/>
</dbReference>
<dbReference type="Proteomes" id="UP000292564">
    <property type="component" value="Unassembled WGS sequence"/>
</dbReference>
<evidence type="ECO:0008006" key="4">
    <source>
        <dbReference type="Google" id="ProtNLM"/>
    </source>
</evidence>
<comment type="caution">
    <text evidence="2">The sequence shown here is derived from an EMBL/GenBank/DDBJ whole genome shotgun (WGS) entry which is preliminary data.</text>
</comment>
<gene>
    <name evidence="2" type="ORF">EV385_3143</name>
</gene>
<comment type="similarity">
    <text evidence="1">Belongs to the UPF0167 family.</text>
</comment>
<keyword evidence="3" id="KW-1185">Reference proteome</keyword>
<dbReference type="EMBL" id="SHKY01000001">
    <property type="protein sequence ID" value="RZU51328.1"/>
    <property type="molecule type" value="Genomic_DNA"/>
</dbReference>